<evidence type="ECO:0000313" key="12">
    <source>
        <dbReference type="Proteomes" id="UP000239273"/>
    </source>
</evidence>
<keyword evidence="3 6" id="KW-0812">Transmembrane</keyword>
<feature type="transmembrane region" description="Helical" evidence="6">
    <location>
        <begin position="192"/>
        <end position="211"/>
    </location>
</feature>
<dbReference type="GO" id="GO:0020037">
    <property type="term" value="F:heme binding"/>
    <property type="evidence" value="ECO:0007669"/>
    <property type="project" value="TreeGrafter"/>
</dbReference>
<gene>
    <name evidence="9" type="ORF">BTO22_11220</name>
    <name evidence="10" type="ORF">BTO23_18005</name>
    <name evidence="8" type="ORF">GCM10007855_04930</name>
</gene>
<dbReference type="Proteomes" id="UP000239263">
    <property type="component" value="Unassembled WGS sequence"/>
</dbReference>
<dbReference type="Gene3D" id="1.20.950.20">
    <property type="entry name" value="Transmembrane di-heme cytochromes, Chain C"/>
    <property type="match status" value="1"/>
</dbReference>
<evidence type="ECO:0000256" key="6">
    <source>
        <dbReference type="SAM" id="Phobius"/>
    </source>
</evidence>
<dbReference type="PANTHER" id="PTHR30485">
    <property type="entry name" value="NI/FE-HYDROGENASE 1 B-TYPE CYTOCHROME SUBUNIT"/>
    <property type="match status" value="1"/>
</dbReference>
<comment type="caution">
    <text evidence="10">The sequence shown here is derived from an EMBL/GenBank/DDBJ whole genome shotgun (WGS) entry which is preliminary data.</text>
</comment>
<feature type="transmembrane region" description="Helical" evidence="6">
    <location>
        <begin position="12"/>
        <end position="28"/>
    </location>
</feature>
<evidence type="ECO:0000313" key="8">
    <source>
        <dbReference type="EMBL" id="GLR73620.1"/>
    </source>
</evidence>
<keyword evidence="2" id="KW-1003">Cell membrane</keyword>
<comment type="subcellular location">
    <subcellularLocation>
        <location evidence="1">Cell membrane</location>
        <topology evidence="1">Multi-pass membrane protein</topology>
    </subcellularLocation>
</comment>
<reference evidence="8" key="1">
    <citation type="journal article" date="2014" name="Int. J. Syst. Evol. Microbiol.">
        <title>Complete genome of a new Firmicutes species belonging to the dominant human colonic microbiota ('Ruminococcus bicirculans') reveals two chromosomes and a selective capacity to utilize plant glucans.</title>
        <authorList>
            <consortium name="NISC Comparative Sequencing Program"/>
            <person name="Wegmann U."/>
            <person name="Louis P."/>
            <person name="Goesmann A."/>
            <person name="Henrissat B."/>
            <person name="Duncan S.H."/>
            <person name="Flint H.J."/>
        </authorList>
    </citation>
    <scope>NUCLEOTIDE SEQUENCE</scope>
    <source>
        <strain evidence="8">NBRC 105001</strain>
    </source>
</reference>
<keyword evidence="4 6" id="KW-1133">Transmembrane helix</keyword>
<organism evidence="10 12">
    <name type="scientific">Aliivibrio sifiae</name>
    <dbReference type="NCBI Taxonomy" id="566293"/>
    <lineage>
        <taxon>Bacteria</taxon>
        <taxon>Pseudomonadati</taxon>
        <taxon>Pseudomonadota</taxon>
        <taxon>Gammaproteobacteria</taxon>
        <taxon>Vibrionales</taxon>
        <taxon>Vibrionaceae</taxon>
        <taxon>Aliivibrio</taxon>
    </lineage>
</organism>
<dbReference type="EMBL" id="BSOU01000001">
    <property type="protein sequence ID" value="GLR73620.1"/>
    <property type="molecule type" value="Genomic_DNA"/>
</dbReference>
<dbReference type="RefSeq" id="WP_105055620.1">
    <property type="nucleotide sequence ID" value="NZ_BSOU01000001.1"/>
</dbReference>
<dbReference type="InterPro" id="IPR016174">
    <property type="entry name" value="Di-haem_cyt_TM"/>
</dbReference>
<evidence type="ECO:0000313" key="11">
    <source>
        <dbReference type="Proteomes" id="UP000239263"/>
    </source>
</evidence>
<dbReference type="AlphaFoldDB" id="A0A2S7X9D2"/>
<evidence type="ECO:0000259" key="7">
    <source>
        <dbReference type="Pfam" id="PF01292"/>
    </source>
</evidence>
<protein>
    <submittedName>
        <fullName evidence="10">Hydrogenase</fullName>
    </submittedName>
</protein>
<evidence type="ECO:0000256" key="1">
    <source>
        <dbReference type="ARBA" id="ARBA00004651"/>
    </source>
</evidence>
<sequence length="212" mass="23479">MKIWDLPTRLYHWLQALLFIGLAASGFNGEGPHIYLGLVLFTLIMWRIVWGFIGSDTSRFKQFISSPKRTVRYLLGKEPSKSGHNPAGSWMVIGLISTLFIQCITGIALAGLFDHIPYADIVLNDDVFDVFVTLHGICARLLPALVILHLIAILFYKLRSKPLVWTMISGVQKQLTENQASSNLMFVSNKRALLVLIATGLVTIAIVVSAGV</sequence>
<dbReference type="OrthoDB" id="196472at2"/>
<dbReference type="SUPFAM" id="SSF81342">
    <property type="entry name" value="Transmembrane di-heme cytochromes"/>
    <property type="match status" value="1"/>
</dbReference>
<dbReference type="PANTHER" id="PTHR30485:SF2">
    <property type="entry name" value="BLL0597 PROTEIN"/>
    <property type="match status" value="1"/>
</dbReference>
<dbReference type="EMBL" id="MSCP01000002">
    <property type="protein sequence ID" value="PQJ87974.1"/>
    <property type="molecule type" value="Genomic_DNA"/>
</dbReference>
<dbReference type="GO" id="GO:0009055">
    <property type="term" value="F:electron transfer activity"/>
    <property type="evidence" value="ECO:0007669"/>
    <property type="project" value="InterPro"/>
</dbReference>
<feature type="transmembrane region" description="Helical" evidence="6">
    <location>
        <begin position="34"/>
        <end position="53"/>
    </location>
</feature>
<feature type="domain" description="Cytochrome b561 bacterial/Ni-hydrogenase" evidence="7">
    <location>
        <begin position="4"/>
        <end position="170"/>
    </location>
</feature>
<evidence type="ECO:0000256" key="4">
    <source>
        <dbReference type="ARBA" id="ARBA00022989"/>
    </source>
</evidence>
<evidence type="ECO:0000256" key="3">
    <source>
        <dbReference type="ARBA" id="ARBA00022692"/>
    </source>
</evidence>
<dbReference type="GO" id="GO:0022904">
    <property type="term" value="P:respiratory electron transport chain"/>
    <property type="evidence" value="ECO:0007669"/>
    <property type="project" value="InterPro"/>
</dbReference>
<dbReference type="Proteomes" id="UP001156660">
    <property type="component" value="Unassembled WGS sequence"/>
</dbReference>
<dbReference type="InterPro" id="IPR051542">
    <property type="entry name" value="Hydrogenase_cytochrome"/>
</dbReference>
<dbReference type="GO" id="GO:0005886">
    <property type="term" value="C:plasma membrane"/>
    <property type="evidence" value="ECO:0007669"/>
    <property type="project" value="UniProtKB-SubCell"/>
</dbReference>
<reference evidence="13" key="3">
    <citation type="journal article" date="2019" name="Int. J. Syst. Evol. Microbiol.">
        <title>The Global Catalogue of Microorganisms (GCM) 10K type strain sequencing project: providing services to taxonomists for standard genome sequencing and annotation.</title>
        <authorList>
            <consortium name="The Broad Institute Genomics Platform"/>
            <consortium name="The Broad Institute Genome Sequencing Center for Infectious Disease"/>
            <person name="Wu L."/>
            <person name="Ma J."/>
        </authorList>
    </citation>
    <scope>NUCLEOTIDE SEQUENCE [LARGE SCALE GENOMIC DNA]</scope>
    <source>
        <strain evidence="13">NBRC 105001</strain>
    </source>
</reference>
<accession>A0A2S7X9D2</accession>
<name>A0A2S7X9D2_9GAMM</name>
<reference evidence="8" key="4">
    <citation type="submission" date="2023-01" db="EMBL/GenBank/DDBJ databases">
        <title>Draft genome sequence of Aliivibrio sifiae strain NBRC 105001.</title>
        <authorList>
            <person name="Sun Q."/>
            <person name="Mori K."/>
        </authorList>
    </citation>
    <scope>NUCLEOTIDE SEQUENCE</scope>
    <source>
        <strain evidence="8">NBRC 105001</strain>
    </source>
</reference>
<evidence type="ECO:0000313" key="13">
    <source>
        <dbReference type="Proteomes" id="UP001156660"/>
    </source>
</evidence>
<dbReference type="InterPro" id="IPR011577">
    <property type="entry name" value="Cyt_b561_bac/Ni-Hgenase"/>
</dbReference>
<evidence type="ECO:0000256" key="2">
    <source>
        <dbReference type="ARBA" id="ARBA00022475"/>
    </source>
</evidence>
<dbReference type="Proteomes" id="UP000239273">
    <property type="component" value="Unassembled WGS sequence"/>
</dbReference>
<keyword evidence="13" id="KW-1185">Reference proteome</keyword>
<evidence type="ECO:0000313" key="9">
    <source>
        <dbReference type="EMBL" id="PQJ84121.1"/>
    </source>
</evidence>
<feature type="transmembrane region" description="Helical" evidence="6">
    <location>
        <begin position="133"/>
        <end position="156"/>
    </location>
</feature>
<evidence type="ECO:0000256" key="5">
    <source>
        <dbReference type="ARBA" id="ARBA00023136"/>
    </source>
</evidence>
<dbReference type="Pfam" id="PF01292">
    <property type="entry name" value="Ni_hydr_CYTB"/>
    <property type="match status" value="1"/>
</dbReference>
<evidence type="ECO:0000313" key="10">
    <source>
        <dbReference type="EMBL" id="PQJ87974.1"/>
    </source>
</evidence>
<dbReference type="EMBL" id="MSCO01000002">
    <property type="protein sequence ID" value="PQJ84121.1"/>
    <property type="molecule type" value="Genomic_DNA"/>
</dbReference>
<keyword evidence="5 6" id="KW-0472">Membrane</keyword>
<feature type="transmembrane region" description="Helical" evidence="6">
    <location>
        <begin position="90"/>
        <end position="113"/>
    </location>
</feature>
<proteinExistence type="predicted"/>
<reference evidence="11 12" key="2">
    <citation type="submission" date="2016-12" db="EMBL/GenBank/DDBJ databases">
        <title>Diversity of luminous bacteria.</title>
        <authorList>
            <person name="Yoshizawa S."/>
            <person name="Kogure K."/>
        </authorList>
    </citation>
    <scope>NUCLEOTIDE SEQUENCE [LARGE SCALE GENOMIC DNA]</scope>
    <source>
        <strain evidence="9 11">ATCC 33715</strain>
        <strain evidence="10 12">NBRC 105001</strain>
    </source>
</reference>